<evidence type="ECO:0000313" key="1">
    <source>
        <dbReference type="EMBL" id="TPP61730.1"/>
    </source>
</evidence>
<gene>
    <name evidence="1" type="ORF">FGIG_03224</name>
</gene>
<accession>A0A504YVW9</accession>
<protein>
    <recommendedName>
        <fullName evidence="3">Apple domain-containing protein</fullName>
    </recommendedName>
</protein>
<dbReference type="SUPFAM" id="SSF57414">
    <property type="entry name" value="Hairpin loop containing domain-like"/>
    <property type="match status" value="1"/>
</dbReference>
<dbReference type="Proteomes" id="UP000316759">
    <property type="component" value="Unassembled WGS sequence"/>
</dbReference>
<reference evidence="1 2" key="1">
    <citation type="submission" date="2019-04" db="EMBL/GenBank/DDBJ databases">
        <title>Annotation for the trematode Fasciola gigantica.</title>
        <authorList>
            <person name="Choi Y.-J."/>
        </authorList>
    </citation>
    <scope>NUCLEOTIDE SEQUENCE [LARGE SCALE GENOMIC DNA]</scope>
    <source>
        <strain evidence="1">Uganda_cow_1</strain>
    </source>
</reference>
<keyword evidence="2" id="KW-1185">Reference proteome</keyword>
<evidence type="ECO:0008006" key="3">
    <source>
        <dbReference type="Google" id="ProtNLM"/>
    </source>
</evidence>
<name>A0A504YVW9_FASGI</name>
<dbReference type="OrthoDB" id="6316845at2759"/>
<organism evidence="1 2">
    <name type="scientific">Fasciola gigantica</name>
    <name type="common">Giant liver fluke</name>
    <dbReference type="NCBI Taxonomy" id="46835"/>
    <lineage>
        <taxon>Eukaryota</taxon>
        <taxon>Metazoa</taxon>
        <taxon>Spiralia</taxon>
        <taxon>Lophotrochozoa</taxon>
        <taxon>Platyhelminthes</taxon>
        <taxon>Trematoda</taxon>
        <taxon>Digenea</taxon>
        <taxon>Plagiorchiida</taxon>
        <taxon>Echinostomata</taxon>
        <taxon>Echinostomatoidea</taxon>
        <taxon>Fasciolidae</taxon>
        <taxon>Fasciola</taxon>
    </lineage>
</organism>
<dbReference type="EMBL" id="SUNJ01007787">
    <property type="protein sequence ID" value="TPP61730.1"/>
    <property type="molecule type" value="Genomic_DNA"/>
</dbReference>
<sequence>MPTILQTLTIISFFSPRIVCINNSIVSTNTELVLNRTEYCKAHRECFLKGQSKKMIGYMLGEEVFNFLSKNAVTSDLWINLHVLLEQTNKSGLKKWIYGEKNSGATKRGIQDVTGKQLNRGDRVAIFTTKRQIARANTINGNYAFACAFSSISSTIPTTRHELFRQQLIGSSKLYAFSDDTKGCFEKYLYFTKIECALKCHLDMVCRSFYFNTVSPTCIHALYVDSLLTRSHWQTNSKSWQRISRPTWSLRKDGN</sequence>
<evidence type="ECO:0000313" key="2">
    <source>
        <dbReference type="Proteomes" id="UP000316759"/>
    </source>
</evidence>
<dbReference type="AlphaFoldDB" id="A0A504YVW9"/>
<proteinExistence type="predicted"/>
<comment type="caution">
    <text evidence="1">The sequence shown here is derived from an EMBL/GenBank/DDBJ whole genome shotgun (WGS) entry which is preliminary data.</text>
</comment>